<gene>
    <name evidence="4" type="ORF">BDZ94DRAFT_843638</name>
</gene>
<proteinExistence type="predicted"/>
<keyword evidence="2" id="KW-0472">Membrane</keyword>
<evidence type="ECO:0000259" key="3">
    <source>
        <dbReference type="Pfam" id="PF20152"/>
    </source>
</evidence>
<dbReference type="EMBL" id="MU150234">
    <property type="protein sequence ID" value="KAF9468118.1"/>
    <property type="molecule type" value="Genomic_DNA"/>
</dbReference>
<feature type="transmembrane region" description="Helical" evidence="2">
    <location>
        <begin position="88"/>
        <end position="110"/>
    </location>
</feature>
<feature type="transmembrane region" description="Helical" evidence="2">
    <location>
        <begin position="200"/>
        <end position="227"/>
    </location>
</feature>
<dbReference type="Pfam" id="PF20152">
    <property type="entry name" value="DUF6534"/>
    <property type="match status" value="1"/>
</dbReference>
<evidence type="ECO:0000313" key="5">
    <source>
        <dbReference type="Proteomes" id="UP000807353"/>
    </source>
</evidence>
<feature type="transmembrane region" description="Helical" evidence="2">
    <location>
        <begin position="165"/>
        <end position="188"/>
    </location>
</feature>
<feature type="transmembrane region" description="Helical" evidence="2">
    <location>
        <begin position="49"/>
        <end position="73"/>
    </location>
</feature>
<comment type="caution">
    <text evidence="4">The sequence shown here is derived from an EMBL/GenBank/DDBJ whole genome shotgun (WGS) entry which is preliminary data.</text>
</comment>
<keyword evidence="5" id="KW-1185">Reference proteome</keyword>
<feature type="region of interest" description="Disordered" evidence="1">
    <location>
        <begin position="318"/>
        <end position="337"/>
    </location>
</feature>
<dbReference type="PANTHER" id="PTHR40465:SF1">
    <property type="entry name" value="DUF6534 DOMAIN-CONTAINING PROTEIN"/>
    <property type="match status" value="1"/>
</dbReference>
<dbReference type="AlphaFoldDB" id="A0A9P5YFW4"/>
<keyword evidence="2" id="KW-1133">Transmembrane helix</keyword>
<name>A0A9P5YFW4_9AGAR</name>
<feature type="transmembrane region" description="Helical" evidence="2">
    <location>
        <begin position="122"/>
        <end position="150"/>
    </location>
</feature>
<dbReference type="PANTHER" id="PTHR40465">
    <property type="entry name" value="CHROMOSOME 1, WHOLE GENOME SHOTGUN SEQUENCE"/>
    <property type="match status" value="1"/>
</dbReference>
<evidence type="ECO:0000313" key="4">
    <source>
        <dbReference type="EMBL" id="KAF9468118.1"/>
    </source>
</evidence>
<dbReference type="InterPro" id="IPR045339">
    <property type="entry name" value="DUF6534"/>
</dbReference>
<feature type="transmembrane region" description="Helical" evidence="2">
    <location>
        <begin position="233"/>
        <end position="254"/>
    </location>
</feature>
<evidence type="ECO:0000256" key="1">
    <source>
        <dbReference type="SAM" id="MobiDB-lite"/>
    </source>
</evidence>
<feature type="transmembrane region" description="Helical" evidence="2">
    <location>
        <begin position="12"/>
        <end position="37"/>
    </location>
</feature>
<evidence type="ECO:0000256" key="2">
    <source>
        <dbReference type="SAM" id="Phobius"/>
    </source>
</evidence>
<accession>A0A9P5YFW4</accession>
<organism evidence="4 5">
    <name type="scientific">Collybia nuda</name>
    <dbReference type="NCBI Taxonomy" id="64659"/>
    <lineage>
        <taxon>Eukaryota</taxon>
        <taxon>Fungi</taxon>
        <taxon>Dikarya</taxon>
        <taxon>Basidiomycota</taxon>
        <taxon>Agaricomycotina</taxon>
        <taxon>Agaricomycetes</taxon>
        <taxon>Agaricomycetidae</taxon>
        <taxon>Agaricales</taxon>
        <taxon>Tricholomatineae</taxon>
        <taxon>Clitocybaceae</taxon>
        <taxon>Collybia</taxon>
    </lineage>
</organism>
<dbReference type="Proteomes" id="UP000807353">
    <property type="component" value="Unassembled WGS sequence"/>
</dbReference>
<keyword evidence="2" id="KW-0812">Transmembrane</keyword>
<reference evidence="4" key="1">
    <citation type="submission" date="2020-11" db="EMBL/GenBank/DDBJ databases">
        <authorList>
            <consortium name="DOE Joint Genome Institute"/>
            <person name="Ahrendt S."/>
            <person name="Riley R."/>
            <person name="Andreopoulos W."/>
            <person name="Labutti K."/>
            <person name="Pangilinan J."/>
            <person name="Ruiz-Duenas F.J."/>
            <person name="Barrasa J.M."/>
            <person name="Sanchez-Garcia M."/>
            <person name="Camarero S."/>
            <person name="Miyauchi S."/>
            <person name="Serrano A."/>
            <person name="Linde D."/>
            <person name="Babiker R."/>
            <person name="Drula E."/>
            <person name="Ayuso-Fernandez I."/>
            <person name="Pacheco R."/>
            <person name="Padilla G."/>
            <person name="Ferreira P."/>
            <person name="Barriuso J."/>
            <person name="Kellner H."/>
            <person name="Castanera R."/>
            <person name="Alfaro M."/>
            <person name="Ramirez L."/>
            <person name="Pisabarro A.G."/>
            <person name="Kuo A."/>
            <person name="Tritt A."/>
            <person name="Lipzen A."/>
            <person name="He G."/>
            <person name="Yan M."/>
            <person name="Ng V."/>
            <person name="Cullen D."/>
            <person name="Martin F."/>
            <person name="Rosso M.-N."/>
            <person name="Henrissat B."/>
            <person name="Hibbett D."/>
            <person name="Martinez A.T."/>
            <person name="Grigoriev I.V."/>
        </authorList>
    </citation>
    <scope>NUCLEOTIDE SEQUENCE</scope>
    <source>
        <strain evidence="4">CBS 247.69</strain>
    </source>
</reference>
<sequence>MSVPHLDLGNTFGAMFVGAMVTMSIYGITTLQMYFYYMTYPNDDNTIKTLVATIWTIDTLHVILMCHAMYFYLITGFGNPHALAEGTWSLYVITSIALNVLMAFLVQCFFTQRIFKLSSPRIKWWLSGIIALCVVAHFCFGMETVVWFFLKKDFARLKEANFQSVLPFAITAILSDIMIAVTLCLLLASNRSEFQDTNNIINRLIIYAINRCILTSAVAVVEVVIFVALPNSFWSFAFDFIIGKLYANSLLASLNSRKSLRGKGQNTTSTEGTSTSFNLASMSADGPTSLVHVPSQSDDGETANVIRRLNVSDGNESKHIMTSSTMHKSRKSYPCVN</sequence>
<protein>
    <recommendedName>
        <fullName evidence="3">DUF6534 domain-containing protein</fullName>
    </recommendedName>
</protein>
<feature type="domain" description="DUF6534" evidence="3">
    <location>
        <begin position="173"/>
        <end position="259"/>
    </location>
</feature>
<dbReference type="OrthoDB" id="3012488at2759"/>